<comment type="similarity">
    <text evidence="2 7">Belongs to the PstS family.</text>
</comment>
<dbReference type="NCBIfam" id="TIGR00975">
    <property type="entry name" value="3a0107s03"/>
    <property type="match status" value="1"/>
</dbReference>
<keyword evidence="5 7" id="KW-0813">Transport</keyword>
<dbReference type="InterPro" id="IPR005673">
    <property type="entry name" value="ABC_phos-bd_PstS"/>
</dbReference>
<dbReference type="RefSeq" id="WP_281447918.1">
    <property type="nucleotide sequence ID" value="NZ_JASBAO010000001.1"/>
</dbReference>
<dbReference type="InterPro" id="IPR024370">
    <property type="entry name" value="PBP_domain"/>
</dbReference>
<evidence type="ECO:0000256" key="1">
    <source>
        <dbReference type="ARBA" id="ARBA00002841"/>
    </source>
</evidence>
<keyword evidence="6 7" id="KW-0592">Phosphate transport</keyword>
<evidence type="ECO:0000256" key="8">
    <source>
        <dbReference type="SAM" id="SignalP"/>
    </source>
</evidence>
<dbReference type="Proteomes" id="UP001431634">
    <property type="component" value="Unassembled WGS sequence"/>
</dbReference>
<evidence type="ECO:0000259" key="9">
    <source>
        <dbReference type="Pfam" id="PF12849"/>
    </source>
</evidence>
<evidence type="ECO:0000256" key="5">
    <source>
        <dbReference type="ARBA" id="ARBA00022448"/>
    </source>
</evidence>
<comment type="subunit">
    <text evidence="3 7">The complex is composed of two ATP-binding proteins (PstB), two transmembrane proteins (PstC and PstA) and a solute-binding protein (PstS).</text>
</comment>
<dbReference type="SUPFAM" id="SSF53850">
    <property type="entry name" value="Periplasmic binding protein-like II"/>
    <property type="match status" value="1"/>
</dbReference>
<evidence type="ECO:0000256" key="4">
    <source>
        <dbReference type="ARBA" id="ARBA00021889"/>
    </source>
</evidence>
<accession>A0ABT6Q1E2</accession>
<dbReference type="PANTHER" id="PTHR42996">
    <property type="entry name" value="PHOSPHATE-BINDING PROTEIN PSTS"/>
    <property type="match status" value="1"/>
</dbReference>
<feature type="chain" id="PRO_5046743899" description="Phosphate-binding protein PstS" evidence="8">
    <location>
        <begin position="26"/>
        <end position="356"/>
    </location>
</feature>
<evidence type="ECO:0000313" key="10">
    <source>
        <dbReference type="EMBL" id="MDI2090798.1"/>
    </source>
</evidence>
<comment type="caution">
    <text evidence="10">The sequence shown here is derived from an EMBL/GenBank/DDBJ whole genome shotgun (WGS) entry which is preliminary data.</text>
</comment>
<name>A0ABT6Q1E2_9PROT</name>
<dbReference type="PANTHER" id="PTHR42996:SF1">
    <property type="entry name" value="PHOSPHATE-BINDING PROTEIN PSTS"/>
    <property type="match status" value="1"/>
</dbReference>
<gene>
    <name evidence="10" type="primary">pstS</name>
    <name evidence="10" type="ORF">QJV27_05315</name>
</gene>
<dbReference type="Gene3D" id="3.40.190.10">
    <property type="entry name" value="Periplasmic binding protein-like II"/>
    <property type="match status" value="2"/>
</dbReference>
<proteinExistence type="inferred from homology"/>
<feature type="signal peptide" evidence="8">
    <location>
        <begin position="1"/>
        <end position="25"/>
    </location>
</feature>
<dbReference type="PIRSF" id="PIRSF002756">
    <property type="entry name" value="PstS"/>
    <property type="match status" value="1"/>
</dbReference>
<evidence type="ECO:0000256" key="6">
    <source>
        <dbReference type="ARBA" id="ARBA00022592"/>
    </source>
</evidence>
<evidence type="ECO:0000256" key="7">
    <source>
        <dbReference type="PIRNR" id="PIRNR002756"/>
    </source>
</evidence>
<dbReference type="InterPro" id="IPR050962">
    <property type="entry name" value="Phosphate-bind_PstS"/>
</dbReference>
<dbReference type="EMBL" id="JASBAO010000001">
    <property type="protein sequence ID" value="MDI2090798.1"/>
    <property type="molecule type" value="Genomic_DNA"/>
</dbReference>
<keyword evidence="11" id="KW-1185">Reference proteome</keyword>
<evidence type="ECO:0000256" key="3">
    <source>
        <dbReference type="ARBA" id="ARBA00011529"/>
    </source>
</evidence>
<comment type="function">
    <text evidence="1 7">Part of the ABC transporter complex PstSACB involved in phosphate import.</text>
</comment>
<dbReference type="Pfam" id="PF12849">
    <property type="entry name" value="PBP_like_2"/>
    <property type="match status" value="1"/>
</dbReference>
<reference evidence="10" key="1">
    <citation type="submission" date="2023-05" db="EMBL/GenBank/DDBJ databases">
        <title>Whole genome sequence of Commensalibacter sp.</title>
        <authorList>
            <person name="Charoenyingcharoen P."/>
            <person name="Yukphan P."/>
        </authorList>
    </citation>
    <scope>NUCLEOTIDE SEQUENCE</scope>
    <source>
        <strain evidence="10">TBRC 16381</strain>
    </source>
</reference>
<protein>
    <recommendedName>
        <fullName evidence="4 7">Phosphate-binding protein PstS</fullName>
    </recommendedName>
</protein>
<organism evidence="10 11">
    <name type="scientific">Commensalibacter oyaizuii</name>
    <dbReference type="NCBI Taxonomy" id="3043873"/>
    <lineage>
        <taxon>Bacteria</taxon>
        <taxon>Pseudomonadati</taxon>
        <taxon>Pseudomonadota</taxon>
        <taxon>Alphaproteobacteria</taxon>
        <taxon>Acetobacterales</taxon>
        <taxon>Acetobacteraceae</taxon>
    </lineage>
</organism>
<feature type="domain" description="PBP" evidence="9">
    <location>
        <begin position="32"/>
        <end position="313"/>
    </location>
</feature>
<keyword evidence="8" id="KW-0732">Signal</keyword>
<sequence length="356" mass="38735">MSYFNNKKNQVVSLFGLSFALFAFASPFVYAQEIQTITGVGSSFAAPLYQNWAASSIKETAIKVNYQPLGSSAGQNQIIAKTVNFGALDMPTSVEQLTENNLVQFPTAMGGVAVVVNLPGIKEHQLKLTGEIIADIYSGKITKWNDPRIVALNKELQLPAIDIAQIYRADGSGTTKVFTSYLVKQSDDWKKTYGSNTSIAWPVGMGARGNASVASMVKNISGGIGYVEYAYALQNHLNTAQLKNVAGDFVTISEGTIQAAAKAADWLHAKNYDVDLIDTKGEDAWPIVSATYILVPAYNHKSQDVTKFFKWAFTKGDAIATKLHYIPLPIVVKEKIEKTWEYAGIAAGSSQIKKIK</sequence>
<evidence type="ECO:0000256" key="2">
    <source>
        <dbReference type="ARBA" id="ARBA00008725"/>
    </source>
</evidence>
<dbReference type="CDD" id="cd13565">
    <property type="entry name" value="PBP2_PstS"/>
    <property type="match status" value="1"/>
</dbReference>
<evidence type="ECO:0000313" key="11">
    <source>
        <dbReference type="Proteomes" id="UP001431634"/>
    </source>
</evidence>